<evidence type="ECO:0000313" key="1">
    <source>
        <dbReference type="EMBL" id="CEK87307.1"/>
    </source>
</evidence>
<gene>
    <name evidence="1" type="primary">ORF158500</name>
</gene>
<dbReference type="EMBL" id="HACG01040442">
    <property type="protein sequence ID" value="CEK87307.1"/>
    <property type="molecule type" value="Transcribed_RNA"/>
</dbReference>
<sequence>MKLFAHLIRMQPNCTVYSLLQENIRKESERQTTYKMIRWHSRILSKSKSKYHPSHQNSTRQKQKTMTLGNNTIMLQETRLHTSDRVKFVGFDKLHNDTHFV</sequence>
<protein>
    <submittedName>
        <fullName evidence="1">Uncharacterized protein</fullName>
    </submittedName>
</protein>
<dbReference type="AlphaFoldDB" id="A0A0B7B359"/>
<accession>A0A0B7B359</accession>
<reference evidence="1" key="1">
    <citation type="submission" date="2014-12" db="EMBL/GenBank/DDBJ databases">
        <title>Insight into the proteome of Arion vulgaris.</title>
        <authorList>
            <person name="Aradska J."/>
            <person name="Bulat T."/>
            <person name="Smidak R."/>
            <person name="Sarate P."/>
            <person name="Gangsoo J."/>
            <person name="Sialana F."/>
            <person name="Bilban M."/>
            <person name="Lubec G."/>
        </authorList>
    </citation>
    <scope>NUCLEOTIDE SEQUENCE</scope>
    <source>
        <tissue evidence="1">Skin</tissue>
    </source>
</reference>
<organism evidence="1">
    <name type="scientific">Arion vulgaris</name>
    <dbReference type="NCBI Taxonomy" id="1028688"/>
    <lineage>
        <taxon>Eukaryota</taxon>
        <taxon>Metazoa</taxon>
        <taxon>Spiralia</taxon>
        <taxon>Lophotrochozoa</taxon>
        <taxon>Mollusca</taxon>
        <taxon>Gastropoda</taxon>
        <taxon>Heterobranchia</taxon>
        <taxon>Euthyneura</taxon>
        <taxon>Panpulmonata</taxon>
        <taxon>Eupulmonata</taxon>
        <taxon>Stylommatophora</taxon>
        <taxon>Helicina</taxon>
        <taxon>Arionoidea</taxon>
        <taxon>Arionidae</taxon>
        <taxon>Arion</taxon>
    </lineage>
</organism>
<proteinExistence type="predicted"/>
<feature type="non-terminal residue" evidence="1">
    <location>
        <position position="101"/>
    </location>
</feature>
<name>A0A0B7B359_9EUPU</name>